<accession>A0A5B7SYW1</accession>
<reference evidence="1 2" key="1">
    <citation type="submission" date="2019-05" db="EMBL/GenBank/DDBJ databases">
        <title>Genome Sequence of Lactobacillus futsaii Y97, a Potential Probiotic Strain Isolated from the Futsai of Taiwan.</title>
        <authorList>
            <person name="Du X."/>
        </authorList>
    </citation>
    <scope>NUCLEOTIDE SEQUENCE [LARGE SCALE GENOMIC DNA]</scope>
    <source>
        <strain evidence="1 2">Y97</strain>
    </source>
</reference>
<organism evidence="1 2">
    <name type="scientific">Companilactobacillus futsaii</name>
    <dbReference type="NCBI Taxonomy" id="938155"/>
    <lineage>
        <taxon>Bacteria</taxon>
        <taxon>Bacillati</taxon>
        <taxon>Bacillota</taxon>
        <taxon>Bacilli</taxon>
        <taxon>Lactobacillales</taxon>
        <taxon>Lactobacillaceae</taxon>
        <taxon>Companilactobacillus</taxon>
    </lineage>
</organism>
<sequence length="165" mass="19740">MTRDYNEIIDWMQLINKANTQLIHYRDMTSKANELATIQGMHIDLAHVSNGNNDNGTENKLIRYLEIKEQINKIDKAVKPLNERQKQILTLTYFNEYRASEYIIMDVMNLSDRGDYIDLWDDALIDFSNNYYDKNTIDSCYYERAKFELHTEPYEDFMKRLKEKS</sequence>
<dbReference type="Proteomes" id="UP000310673">
    <property type="component" value="Chromosome"/>
</dbReference>
<gene>
    <name evidence="1" type="ORF">FG051_08100</name>
</gene>
<evidence type="ECO:0000313" key="2">
    <source>
        <dbReference type="Proteomes" id="UP000310673"/>
    </source>
</evidence>
<name>A0A5B7SYW1_9LACO</name>
<proteinExistence type="predicted"/>
<dbReference type="RefSeq" id="WP_057815904.1">
    <property type="nucleotide sequence ID" value="NZ_CP040736.1"/>
</dbReference>
<evidence type="ECO:0000313" key="1">
    <source>
        <dbReference type="EMBL" id="QCX25076.1"/>
    </source>
</evidence>
<dbReference type="AlphaFoldDB" id="A0A5B7SYW1"/>
<dbReference type="EMBL" id="CP040736">
    <property type="protein sequence ID" value="QCX25076.1"/>
    <property type="molecule type" value="Genomic_DNA"/>
</dbReference>
<dbReference type="KEGG" id="lft:FG051_08100"/>
<protein>
    <submittedName>
        <fullName evidence="1">Uncharacterized protein</fullName>
    </submittedName>
</protein>